<evidence type="ECO:0000313" key="2">
    <source>
        <dbReference type="Proteomes" id="UP000252355"/>
    </source>
</evidence>
<dbReference type="Pfam" id="PF13646">
    <property type="entry name" value="HEAT_2"/>
    <property type="match status" value="1"/>
</dbReference>
<protein>
    <recommendedName>
        <fullName evidence="3">HEAT repeat domain-containing protein</fullName>
    </recommendedName>
</protein>
<evidence type="ECO:0008006" key="3">
    <source>
        <dbReference type="Google" id="ProtNLM"/>
    </source>
</evidence>
<dbReference type="SMART" id="SM00567">
    <property type="entry name" value="EZ_HEAT"/>
    <property type="match status" value="7"/>
</dbReference>
<dbReference type="EMBL" id="QOQW01000006">
    <property type="protein sequence ID" value="RCK80392.1"/>
    <property type="molecule type" value="Genomic_DNA"/>
</dbReference>
<dbReference type="Gene3D" id="1.25.10.10">
    <property type="entry name" value="Leucine-rich Repeat Variant"/>
    <property type="match status" value="3"/>
</dbReference>
<comment type="caution">
    <text evidence="1">The sequence shown here is derived from an EMBL/GenBank/DDBJ whole genome shotgun (WGS) entry which is preliminary data.</text>
</comment>
<reference evidence="1 2" key="1">
    <citation type="submission" date="2018-05" db="EMBL/GenBank/DDBJ databases">
        <title>A metagenomic window into the 2 km-deep terrestrial subsurface aquifer revealed taxonomically and functionally diverse microbial community comprising novel uncultured bacterial lineages.</title>
        <authorList>
            <person name="Kadnikov V.V."/>
            <person name="Mardanov A.V."/>
            <person name="Beletsky A.V."/>
            <person name="Banks D."/>
            <person name="Pimenov N.V."/>
            <person name="Frank Y.A."/>
            <person name="Karnachuk O.V."/>
            <person name="Ravin N.V."/>
        </authorList>
    </citation>
    <scope>NUCLEOTIDE SEQUENCE [LARGE SCALE GENOMIC DNA]</scope>
    <source>
        <strain evidence="1">BY5</strain>
    </source>
</reference>
<sequence length="380" mass="40742">MTDTIGRAPSEDAWEAFLKALFSPLPGLREMAILELPTWLAHGRDITPLLEMSVRDPEPMVCRAAAIVAGRLRIATPTLLEDLEKKLTSGDDLLKRTIVTTFSRLGITGLPRMIRLLADRDPFIRRFLALTLEDLGEAAIEPLIAALSQEPLRRAAAEVLIRIGQPAVSQVMKLLDQPDRDLQYTAMDILEGIGPHVLPTLIAEIKRGHPRPEEGGEAVTRFGPDAIPELMKALRSSDAGHQCWAAATLVKIGAPAVPALSAALCTESPSVCWLAAKALAQIGPAAVPNLVTILTNPNATVRWVAADILAQIGGEALTSLERLIQEGEAPAREAAIHALGLMGETASSSLPTLTAALQRETDPTLRQALQNTIAKLAAYQ</sequence>
<dbReference type="InterPro" id="IPR004155">
    <property type="entry name" value="PBS_lyase_HEAT"/>
</dbReference>
<dbReference type="InterPro" id="IPR011989">
    <property type="entry name" value="ARM-like"/>
</dbReference>
<dbReference type="SUPFAM" id="SSF48371">
    <property type="entry name" value="ARM repeat"/>
    <property type="match status" value="1"/>
</dbReference>
<dbReference type="GO" id="GO:0016491">
    <property type="term" value="F:oxidoreductase activity"/>
    <property type="evidence" value="ECO:0007669"/>
    <property type="project" value="TreeGrafter"/>
</dbReference>
<accession>A0A367ZSP0</accession>
<dbReference type="Proteomes" id="UP000252355">
    <property type="component" value="Unassembled WGS sequence"/>
</dbReference>
<proteinExistence type="predicted"/>
<gene>
    <name evidence="1" type="ORF">OZSIB_3138</name>
</gene>
<dbReference type="AlphaFoldDB" id="A0A367ZSP0"/>
<dbReference type="InterPro" id="IPR016024">
    <property type="entry name" value="ARM-type_fold"/>
</dbReference>
<organism evidence="1 2">
    <name type="scientific">Candidatus Ozemobacter sibiricus</name>
    <dbReference type="NCBI Taxonomy" id="2268124"/>
    <lineage>
        <taxon>Bacteria</taxon>
        <taxon>Candidatus Ozemobacteria</taxon>
        <taxon>Candidatus Ozemobacterales</taxon>
        <taxon>Candidatus Ozemobacteraceae</taxon>
        <taxon>Candidatus Ozemobacter</taxon>
    </lineage>
</organism>
<name>A0A367ZSP0_9BACT</name>
<evidence type="ECO:0000313" key="1">
    <source>
        <dbReference type="EMBL" id="RCK80392.1"/>
    </source>
</evidence>
<dbReference type="PANTHER" id="PTHR12697:SF38">
    <property type="entry name" value="PBS LYASE HEAT DOMAIN PROTEIN REPEAT-CONTAINING PROTEIN"/>
    <property type="match status" value="1"/>
</dbReference>
<dbReference type="PANTHER" id="PTHR12697">
    <property type="entry name" value="PBS LYASE HEAT-LIKE PROTEIN"/>
    <property type="match status" value="1"/>
</dbReference>